<dbReference type="STRING" id="4565.A0A3B5YRI5"/>
<evidence type="ECO:0000313" key="8">
    <source>
        <dbReference type="EnsemblPlants" id="TraesCS1B02G052600.1"/>
    </source>
</evidence>
<dbReference type="Gramene" id="TraesCS1B03G0118900.1">
    <property type="protein sequence ID" value="TraesCS1B03G0118900.1.CDS"/>
    <property type="gene ID" value="TraesCS1B03G0118900"/>
</dbReference>
<keyword evidence="5 6" id="KW-0408">Iron</keyword>
<name>A0A3B5YRI5_WHEAT</name>
<sequence>MGLLSDTPVHHAVPDEYVLPPEKRPETDEFVDPTVTLPVIDLAAGRGRHLVVNEIIKAGKEFGFFQVVNHGVRDEVVGAFRSAAAEFFAMPAEEKLPYYSDDLTKPFRVDTSTTYVLDRSSGGRYWRDYLQLQCFPVDRYSQDWPAEPAAFVPSLAAYAKAVQTLAATLLGLIAEGLGLEESFFRGELTGGGTLMNVNWYPPCPDPSLTLGLLPHCDRPLLTVLSQGDVSGLQAKHKGRWIAVQPVPNTFVINFGHLMEIVTNGLLQSVEHRAVTNSSAARLSVVTIMLPNMDCRIEPAPALVTEGEQAKFRPFLFREFNEAYAAAAANREDVLQRFRIHPAGTME</sequence>
<evidence type="ECO:0000256" key="3">
    <source>
        <dbReference type="ARBA" id="ARBA00022723"/>
    </source>
</evidence>
<dbReference type="Pfam" id="PF03171">
    <property type="entry name" value="2OG-FeII_Oxy"/>
    <property type="match status" value="1"/>
</dbReference>
<evidence type="ECO:0000259" key="7">
    <source>
        <dbReference type="PROSITE" id="PS51471"/>
    </source>
</evidence>
<dbReference type="EnsemblPlants" id="TraesCS1B02G052600.1">
    <property type="protein sequence ID" value="TraesCS1B02G052600.1"/>
    <property type="gene ID" value="TraesCS1B02G052600"/>
</dbReference>
<dbReference type="SUPFAM" id="SSF51197">
    <property type="entry name" value="Clavaminate synthase-like"/>
    <property type="match status" value="1"/>
</dbReference>
<comment type="similarity">
    <text evidence="2 6">Belongs to the iron/ascorbate-dependent oxidoreductase family.</text>
</comment>
<keyword evidence="4 6" id="KW-0560">Oxidoreductase</keyword>
<dbReference type="Gramene" id="TraesCAD_scaffold_040560_01G000200.1">
    <property type="protein sequence ID" value="TraesCAD_scaffold_040560_01G000200.1"/>
    <property type="gene ID" value="TraesCAD_scaffold_040560_01G000200"/>
</dbReference>
<dbReference type="Gramene" id="TraesROB_scaffold_030589_01G000200.1">
    <property type="protein sequence ID" value="TraesROB_scaffold_030589_01G000200.1"/>
    <property type="gene ID" value="TraesROB_scaffold_030589_01G000200"/>
</dbReference>
<dbReference type="GeneID" id="123085810"/>
<dbReference type="GO" id="GO:0016491">
    <property type="term" value="F:oxidoreductase activity"/>
    <property type="evidence" value="ECO:0007669"/>
    <property type="project" value="UniProtKB-KW"/>
</dbReference>
<dbReference type="Gramene" id="TraesLDM1B03G00198510.1">
    <property type="protein sequence ID" value="TraesLDM1B03G00198510.1"/>
    <property type="gene ID" value="TraesLDM1B03G00198510"/>
</dbReference>
<organism evidence="8">
    <name type="scientific">Triticum aestivum</name>
    <name type="common">Wheat</name>
    <dbReference type="NCBI Taxonomy" id="4565"/>
    <lineage>
        <taxon>Eukaryota</taxon>
        <taxon>Viridiplantae</taxon>
        <taxon>Streptophyta</taxon>
        <taxon>Embryophyta</taxon>
        <taxon>Tracheophyta</taxon>
        <taxon>Spermatophyta</taxon>
        <taxon>Magnoliopsida</taxon>
        <taxon>Liliopsida</taxon>
        <taxon>Poales</taxon>
        <taxon>Poaceae</taxon>
        <taxon>BOP clade</taxon>
        <taxon>Pooideae</taxon>
        <taxon>Triticodae</taxon>
        <taxon>Triticeae</taxon>
        <taxon>Triticinae</taxon>
        <taxon>Triticum</taxon>
    </lineage>
</organism>
<protein>
    <recommendedName>
        <fullName evidence="7">Fe2OG dioxygenase domain-containing protein</fullName>
    </recommendedName>
</protein>
<dbReference type="PROSITE" id="PS51471">
    <property type="entry name" value="FE2OG_OXY"/>
    <property type="match status" value="1"/>
</dbReference>
<dbReference type="Pfam" id="PF14226">
    <property type="entry name" value="DIOX_N"/>
    <property type="match status" value="1"/>
</dbReference>
<reference evidence="8" key="2">
    <citation type="submission" date="2018-10" db="UniProtKB">
        <authorList>
            <consortium name="EnsemblPlants"/>
        </authorList>
    </citation>
    <scope>IDENTIFICATION</scope>
</reference>
<dbReference type="Gramene" id="TraesCLE_scaffold_024757_01G000200.1">
    <property type="protein sequence ID" value="TraesCLE_scaffold_024757_01G000200.1"/>
    <property type="gene ID" value="TraesCLE_scaffold_024757_01G000200"/>
</dbReference>
<dbReference type="InterPro" id="IPR026992">
    <property type="entry name" value="DIOX_N"/>
</dbReference>
<feature type="domain" description="Fe2OG dioxygenase" evidence="7">
    <location>
        <begin position="191"/>
        <end position="290"/>
    </location>
</feature>
<dbReference type="Gramene" id="TraesJAG1B03G00199470.1">
    <property type="protein sequence ID" value="TraesJAG1B03G00199470.1"/>
    <property type="gene ID" value="TraesJAG1B03G00199470"/>
</dbReference>
<dbReference type="Gramene" id="TraesARI1B03G00201220.1">
    <property type="protein sequence ID" value="TraesARI1B03G00201220.1"/>
    <property type="gene ID" value="TraesARI1B03G00201220"/>
</dbReference>
<dbReference type="AlphaFoldDB" id="A0A3B5YRI5"/>
<dbReference type="Gramene" id="TraesSYM1B03G00203450.1">
    <property type="protein sequence ID" value="TraesSYM1B03G00203450.1"/>
    <property type="gene ID" value="TraesSYM1B03G00203450"/>
</dbReference>
<dbReference type="InterPro" id="IPR044861">
    <property type="entry name" value="IPNS-like_FE2OG_OXY"/>
</dbReference>
<reference evidence="8" key="1">
    <citation type="submission" date="2018-08" db="EMBL/GenBank/DDBJ databases">
        <authorList>
            <person name="Rossello M."/>
        </authorList>
    </citation>
    <scope>NUCLEOTIDE SEQUENCE [LARGE SCALE GENOMIC DNA]</scope>
    <source>
        <strain evidence="8">cv. Chinese Spring</strain>
    </source>
</reference>
<dbReference type="Gramene" id="TraesLAC1B03G00201770.1">
    <property type="protein sequence ID" value="TraesLAC1B03G00201770.1"/>
    <property type="gene ID" value="TraesLAC1B03G00201770"/>
</dbReference>
<evidence type="ECO:0000313" key="9">
    <source>
        <dbReference type="Proteomes" id="UP000019116"/>
    </source>
</evidence>
<keyword evidence="9" id="KW-1185">Reference proteome</keyword>
<dbReference type="Gramene" id="TraesWEE_scaffold_030833_01G000100.1">
    <property type="protein sequence ID" value="TraesWEE_scaffold_030833_01G000100.1"/>
    <property type="gene ID" value="TraesWEE_scaffold_030833_01G000100"/>
</dbReference>
<evidence type="ECO:0000256" key="6">
    <source>
        <dbReference type="RuleBase" id="RU003682"/>
    </source>
</evidence>
<dbReference type="RefSeq" id="XP_044363460.1">
    <property type="nucleotide sequence ID" value="XM_044507525.1"/>
</dbReference>
<dbReference type="Gramene" id="TraesPARA_EIv1.0_0115630.1">
    <property type="protein sequence ID" value="TraesPARA_EIv1.0_0115630.1.CDS"/>
    <property type="gene ID" value="TraesPARA_EIv1.0_0115630"/>
</dbReference>
<accession>A0A3B5YRI5</accession>
<dbReference type="Gene3D" id="2.60.120.330">
    <property type="entry name" value="B-lactam Antibiotic, Isopenicillin N Synthase, Chain"/>
    <property type="match status" value="1"/>
</dbReference>
<dbReference type="SMR" id="A0A3B5YRI5"/>
<evidence type="ECO:0000256" key="5">
    <source>
        <dbReference type="ARBA" id="ARBA00023004"/>
    </source>
</evidence>
<evidence type="ECO:0000256" key="2">
    <source>
        <dbReference type="ARBA" id="ARBA00008056"/>
    </source>
</evidence>
<dbReference type="OMA" id="RYSQDWP"/>
<dbReference type="InterPro" id="IPR050295">
    <property type="entry name" value="Plant_2OG-oxidoreductases"/>
</dbReference>
<dbReference type="OrthoDB" id="406156at2759"/>
<dbReference type="PANTHER" id="PTHR47991">
    <property type="entry name" value="OXOGLUTARATE/IRON-DEPENDENT DIOXYGENASE"/>
    <property type="match status" value="1"/>
</dbReference>
<dbReference type="GO" id="GO:0046872">
    <property type="term" value="F:metal ion binding"/>
    <property type="evidence" value="ECO:0007669"/>
    <property type="project" value="UniProtKB-KW"/>
</dbReference>
<comment type="cofactor">
    <cofactor evidence="1">
        <name>Fe cation</name>
        <dbReference type="ChEBI" id="CHEBI:24875"/>
    </cofactor>
</comment>
<gene>
    <name evidence="8" type="primary">LOC123085810</name>
</gene>
<evidence type="ECO:0000256" key="4">
    <source>
        <dbReference type="ARBA" id="ARBA00023002"/>
    </source>
</evidence>
<dbReference type="Proteomes" id="UP000019116">
    <property type="component" value="Chromosome 1B"/>
</dbReference>
<keyword evidence="3 6" id="KW-0479">Metal-binding</keyword>
<dbReference type="Gramene" id="TraesMAC1B03G00199870.1">
    <property type="protein sequence ID" value="TraesMAC1B03G00199870.1"/>
    <property type="gene ID" value="TraesMAC1B03G00199870"/>
</dbReference>
<evidence type="ECO:0000256" key="1">
    <source>
        <dbReference type="ARBA" id="ARBA00001962"/>
    </source>
</evidence>
<dbReference type="Gramene" id="TraesKAR1B01G0028910.1">
    <property type="protein sequence ID" value="cds.TraesKAR1B01G0028910.1"/>
    <property type="gene ID" value="TraesKAR1B01G0028910"/>
</dbReference>
<proteinExistence type="inferred from homology"/>
<dbReference type="InterPro" id="IPR005123">
    <property type="entry name" value="Oxoglu/Fe-dep_dioxygenase_dom"/>
</dbReference>
<dbReference type="InterPro" id="IPR027443">
    <property type="entry name" value="IPNS-like_sf"/>
</dbReference>
<dbReference type="Gramene" id="TraesCS1B02G052600.1">
    <property type="protein sequence ID" value="TraesCS1B02G052600.1"/>
    <property type="gene ID" value="TraesCS1B02G052600"/>
</dbReference>
<dbReference type="Gramene" id="TraesJUL1B03G00196680.1">
    <property type="protein sequence ID" value="TraesJUL1B03G00196680.1"/>
    <property type="gene ID" value="TraesJUL1B03G00196680"/>
</dbReference>